<comment type="caution">
    <text evidence="6">The sequence shown here is derived from an EMBL/GenBank/DDBJ whole genome shotgun (WGS) entry which is preliminary data.</text>
</comment>
<evidence type="ECO:0000256" key="1">
    <source>
        <dbReference type="ARBA" id="ARBA00022714"/>
    </source>
</evidence>
<keyword evidence="3" id="KW-0408">Iron</keyword>
<evidence type="ECO:0000313" key="6">
    <source>
        <dbReference type="EMBL" id="MBD2864164.1"/>
    </source>
</evidence>
<gene>
    <name evidence="6" type="ORF">IDH45_19460</name>
</gene>
<dbReference type="Gene3D" id="2.102.10.10">
    <property type="entry name" value="Rieske [2Fe-2S] iron-sulphur domain"/>
    <property type="match status" value="1"/>
</dbReference>
<keyword evidence="2" id="KW-0479">Metal-binding</keyword>
<keyword evidence="1" id="KW-0001">2Fe-2S</keyword>
<evidence type="ECO:0000256" key="4">
    <source>
        <dbReference type="ARBA" id="ARBA00023014"/>
    </source>
</evidence>
<dbReference type="InterPro" id="IPR017941">
    <property type="entry name" value="Rieske_2Fe-2S"/>
</dbReference>
<protein>
    <submittedName>
        <fullName evidence="6">Rieske 2Fe-2S domain-containing protein</fullName>
    </submittedName>
</protein>
<dbReference type="PANTHER" id="PTHR21496">
    <property type="entry name" value="FERREDOXIN-RELATED"/>
    <property type="match status" value="1"/>
</dbReference>
<proteinExistence type="predicted"/>
<evidence type="ECO:0000313" key="7">
    <source>
        <dbReference type="Proteomes" id="UP000639396"/>
    </source>
</evidence>
<dbReference type="GO" id="GO:0004497">
    <property type="term" value="F:monooxygenase activity"/>
    <property type="evidence" value="ECO:0007669"/>
    <property type="project" value="UniProtKB-ARBA"/>
</dbReference>
<dbReference type="Pfam" id="PF00355">
    <property type="entry name" value="Rieske"/>
    <property type="match status" value="1"/>
</dbReference>
<evidence type="ECO:0000256" key="2">
    <source>
        <dbReference type="ARBA" id="ARBA00022723"/>
    </source>
</evidence>
<sequence>MDVHYVAEADAIEEGCHQIVEIGGKSIGIYKVKGEYFALLNYCPHQGAQLCKGPVCGTTMLSPVYEYDYGRQGEIVRCPWHGWEFDIRTGRPLVEGKGRLRKYEVVIAGGKIGIKI</sequence>
<dbReference type="GO" id="GO:0016705">
    <property type="term" value="F:oxidoreductase activity, acting on paired donors, with incorporation or reduction of molecular oxygen"/>
    <property type="evidence" value="ECO:0007669"/>
    <property type="project" value="UniProtKB-ARBA"/>
</dbReference>
<dbReference type="Proteomes" id="UP000639396">
    <property type="component" value="Unassembled WGS sequence"/>
</dbReference>
<dbReference type="GO" id="GO:0046872">
    <property type="term" value="F:metal ion binding"/>
    <property type="evidence" value="ECO:0007669"/>
    <property type="project" value="UniProtKB-KW"/>
</dbReference>
<dbReference type="PROSITE" id="PS51296">
    <property type="entry name" value="RIESKE"/>
    <property type="match status" value="1"/>
</dbReference>
<keyword evidence="4" id="KW-0411">Iron-sulfur</keyword>
<dbReference type="SUPFAM" id="SSF50022">
    <property type="entry name" value="ISP domain"/>
    <property type="match status" value="1"/>
</dbReference>
<dbReference type="GO" id="GO:0051537">
    <property type="term" value="F:2 iron, 2 sulfur cluster binding"/>
    <property type="evidence" value="ECO:0007669"/>
    <property type="project" value="UniProtKB-KW"/>
</dbReference>
<dbReference type="InterPro" id="IPR036922">
    <property type="entry name" value="Rieske_2Fe-2S_sf"/>
</dbReference>
<dbReference type="RefSeq" id="WP_190929789.1">
    <property type="nucleotide sequence ID" value="NZ_JACXJA010000027.1"/>
</dbReference>
<keyword evidence="7" id="KW-1185">Reference proteome</keyword>
<organism evidence="6 7">
    <name type="scientific">Paenibacillus oceani</name>
    <dbReference type="NCBI Taxonomy" id="2772510"/>
    <lineage>
        <taxon>Bacteria</taxon>
        <taxon>Bacillati</taxon>
        <taxon>Bacillota</taxon>
        <taxon>Bacilli</taxon>
        <taxon>Bacillales</taxon>
        <taxon>Paenibacillaceae</taxon>
        <taxon>Paenibacillus</taxon>
    </lineage>
</organism>
<dbReference type="AlphaFoldDB" id="A0A927C9Z6"/>
<accession>A0A927C9Z6</accession>
<reference evidence="6" key="1">
    <citation type="submission" date="2020-09" db="EMBL/GenBank/DDBJ databases">
        <title>A novel bacterium of genus Paenibacillus, isolated from South China Sea.</title>
        <authorList>
            <person name="Huang H."/>
            <person name="Mo K."/>
            <person name="Hu Y."/>
        </authorList>
    </citation>
    <scope>NUCLEOTIDE SEQUENCE</scope>
    <source>
        <strain evidence="6">IB182363</strain>
    </source>
</reference>
<evidence type="ECO:0000259" key="5">
    <source>
        <dbReference type="PROSITE" id="PS51296"/>
    </source>
</evidence>
<dbReference type="PANTHER" id="PTHR21496:SF23">
    <property type="entry name" value="3-PHENYLPROPIONATE_CINNAMIC ACID DIOXYGENASE FERREDOXIN SUBUNIT"/>
    <property type="match status" value="1"/>
</dbReference>
<evidence type="ECO:0000256" key="3">
    <source>
        <dbReference type="ARBA" id="ARBA00023004"/>
    </source>
</evidence>
<dbReference type="EMBL" id="JACXJA010000027">
    <property type="protein sequence ID" value="MBD2864164.1"/>
    <property type="molecule type" value="Genomic_DNA"/>
</dbReference>
<name>A0A927C9Z6_9BACL</name>
<feature type="domain" description="Rieske" evidence="5">
    <location>
        <begin position="3"/>
        <end position="114"/>
    </location>
</feature>